<dbReference type="GO" id="GO:0006355">
    <property type="term" value="P:regulation of DNA-templated transcription"/>
    <property type="evidence" value="ECO:0007669"/>
    <property type="project" value="TreeGrafter"/>
</dbReference>
<dbReference type="GO" id="GO:0005634">
    <property type="term" value="C:nucleus"/>
    <property type="evidence" value="ECO:0007669"/>
    <property type="project" value="TreeGrafter"/>
</dbReference>
<keyword evidence="4" id="KW-1185">Reference proteome</keyword>
<evidence type="ECO:0000313" key="4">
    <source>
        <dbReference type="Proteomes" id="UP000019473"/>
    </source>
</evidence>
<dbReference type="InterPro" id="IPR009210">
    <property type="entry name" value="ASCC1"/>
</dbReference>
<dbReference type="PANTHER" id="PTHR13360">
    <property type="entry name" value="ACTIVATING SIGNAL COINTEGRATOR 1 COMPLEX SUBUNIT 1"/>
    <property type="match status" value="1"/>
</dbReference>
<dbReference type="InterPro" id="IPR009097">
    <property type="entry name" value="Cyclic_Pdiesterase"/>
</dbReference>
<dbReference type="EMBL" id="AMGW01000005">
    <property type="protein sequence ID" value="EXJ56514.1"/>
    <property type="molecule type" value="Genomic_DNA"/>
</dbReference>
<accession>W9WDB0</accession>
<dbReference type="eggNOG" id="KOG2814">
    <property type="taxonomic scope" value="Eukaryota"/>
</dbReference>
<sequence>MASATGQPSNSKKPKAKPQGKHSPPTHFLCFPLATDESVRQLTESLAHFRSVTTPLPHPDPDATPEPEDQQGSTTTVAEPDVEGQKLRLLPESAHRPPGTYHLTLGTMNLSKQEDMENAVALLQQINYLALLKDAESGDGIMRHARERARGRGRLPATPSNNADTKSETKSVLEDSHDRENGRGIPQRQPEQHNTLSDPETPEGSQDKPLDDSEMTKDGVSSSSSLSQPRALKSLTRPISPPPIAALSTSTTSSVSPLSISLHSLGVFPKQTAARVFFAHPHDPTNRLQTFGQLIRRHFREAGLITETRPLVLHATVANLIYVRGKDRRGGGGGGGGKGKSANRKSRAGDQDGTVDATGLLRFFNGENDTRGRHGQGGEYAGVVSQSVALDTSAREKIQEAQGLESDSFVTLHAQGEHNRGHDHDHDHSHATPYVWARDIPITCVRVCKMGAEPSTIPGWGLEYRAVAERVFLPEAMRERSREHGPRVGD</sequence>
<dbReference type="GO" id="GO:0006307">
    <property type="term" value="P:DNA alkylation repair"/>
    <property type="evidence" value="ECO:0007669"/>
    <property type="project" value="InterPro"/>
</dbReference>
<evidence type="ECO:0000259" key="2">
    <source>
        <dbReference type="Pfam" id="PF10469"/>
    </source>
</evidence>
<protein>
    <recommendedName>
        <fullName evidence="2">A-kinase anchor protein 7-like phosphoesterase domain-containing protein</fullName>
    </recommendedName>
</protein>
<dbReference type="HOGENOM" id="CLU_038379_1_0_1"/>
<dbReference type="RefSeq" id="XP_007759048.1">
    <property type="nucleotide sequence ID" value="XM_007760858.1"/>
</dbReference>
<feature type="domain" description="A-kinase anchor protein 7-like phosphoesterase" evidence="2">
    <location>
        <begin position="25"/>
        <end position="127"/>
    </location>
</feature>
<feature type="compositionally biased region" description="Polar residues" evidence="1">
    <location>
        <begin position="1"/>
        <end position="11"/>
    </location>
</feature>
<feature type="region of interest" description="Disordered" evidence="1">
    <location>
        <begin position="146"/>
        <end position="252"/>
    </location>
</feature>
<dbReference type="GeneID" id="19181433"/>
<feature type="region of interest" description="Disordered" evidence="1">
    <location>
        <begin position="325"/>
        <end position="354"/>
    </location>
</feature>
<dbReference type="OrthoDB" id="277832at2759"/>
<evidence type="ECO:0000256" key="1">
    <source>
        <dbReference type="SAM" id="MobiDB-lite"/>
    </source>
</evidence>
<feature type="region of interest" description="Disordered" evidence="1">
    <location>
        <begin position="1"/>
        <end position="29"/>
    </location>
</feature>
<dbReference type="Gene3D" id="3.90.1140.10">
    <property type="entry name" value="Cyclic phosphodiesterase"/>
    <property type="match status" value="2"/>
</dbReference>
<gene>
    <name evidence="3" type="ORF">A1O7_06858</name>
</gene>
<comment type="caution">
    <text evidence="3">The sequence shown here is derived from an EMBL/GenBank/DDBJ whole genome shotgun (WGS) entry which is preliminary data.</text>
</comment>
<dbReference type="InterPro" id="IPR019510">
    <property type="entry name" value="AKAP7-like_phosphoesterase"/>
</dbReference>
<proteinExistence type="predicted"/>
<feature type="domain" description="A-kinase anchor protein 7-like phosphoesterase" evidence="2">
    <location>
        <begin position="253"/>
        <end position="328"/>
    </location>
</feature>
<feature type="compositionally biased region" description="Basic and acidic residues" evidence="1">
    <location>
        <begin position="205"/>
        <end position="217"/>
    </location>
</feature>
<dbReference type="STRING" id="1182544.W9WDB0"/>
<dbReference type="VEuPathDB" id="FungiDB:A1O7_06858"/>
<feature type="compositionally biased region" description="Basic and acidic residues" evidence="1">
    <location>
        <begin position="165"/>
        <end position="182"/>
    </location>
</feature>
<reference evidence="3 4" key="1">
    <citation type="submission" date="2013-03" db="EMBL/GenBank/DDBJ databases">
        <title>The Genome Sequence of Cladophialophora yegresii CBS 114405.</title>
        <authorList>
            <consortium name="The Broad Institute Genomics Platform"/>
            <person name="Cuomo C."/>
            <person name="de Hoog S."/>
            <person name="Gorbushina A."/>
            <person name="Walker B."/>
            <person name="Young S.K."/>
            <person name="Zeng Q."/>
            <person name="Gargeya S."/>
            <person name="Fitzgerald M."/>
            <person name="Haas B."/>
            <person name="Abouelleil A."/>
            <person name="Allen A.W."/>
            <person name="Alvarado L."/>
            <person name="Arachchi H.M."/>
            <person name="Berlin A.M."/>
            <person name="Chapman S.B."/>
            <person name="Gainer-Dewar J."/>
            <person name="Goldberg J."/>
            <person name="Griggs A."/>
            <person name="Gujja S."/>
            <person name="Hansen M."/>
            <person name="Howarth C."/>
            <person name="Imamovic A."/>
            <person name="Ireland A."/>
            <person name="Larimer J."/>
            <person name="McCowan C."/>
            <person name="Murphy C."/>
            <person name="Pearson M."/>
            <person name="Poon T.W."/>
            <person name="Priest M."/>
            <person name="Roberts A."/>
            <person name="Saif S."/>
            <person name="Shea T."/>
            <person name="Sisk P."/>
            <person name="Sykes S."/>
            <person name="Wortman J."/>
            <person name="Nusbaum C."/>
            <person name="Birren B."/>
        </authorList>
    </citation>
    <scope>NUCLEOTIDE SEQUENCE [LARGE SCALE GENOMIC DNA]</scope>
    <source>
        <strain evidence="3 4">CBS 114405</strain>
    </source>
</reference>
<dbReference type="AlphaFoldDB" id="W9WDB0"/>
<name>W9WDB0_9EURO</name>
<dbReference type="PANTHER" id="PTHR13360:SF1">
    <property type="entry name" value="ACTIVATING SIGNAL COINTEGRATOR 1 COMPLEX SUBUNIT 1"/>
    <property type="match status" value="1"/>
</dbReference>
<evidence type="ECO:0000313" key="3">
    <source>
        <dbReference type="EMBL" id="EXJ56514.1"/>
    </source>
</evidence>
<dbReference type="Proteomes" id="UP000019473">
    <property type="component" value="Unassembled WGS sequence"/>
</dbReference>
<dbReference type="Pfam" id="PF10469">
    <property type="entry name" value="AKAP7_NLS"/>
    <property type="match status" value="2"/>
</dbReference>
<feature type="region of interest" description="Disordered" evidence="1">
    <location>
        <begin position="47"/>
        <end position="98"/>
    </location>
</feature>
<organism evidence="3 4">
    <name type="scientific">Cladophialophora yegresii CBS 114405</name>
    <dbReference type="NCBI Taxonomy" id="1182544"/>
    <lineage>
        <taxon>Eukaryota</taxon>
        <taxon>Fungi</taxon>
        <taxon>Dikarya</taxon>
        <taxon>Ascomycota</taxon>
        <taxon>Pezizomycotina</taxon>
        <taxon>Eurotiomycetes</taxon>
        <taxon>Chaetothyriomycetidae</taxon>
        <taxon>Chaetothyriales</taxon>
        <taxon>Herpotrichiellaceae</taxon>
        <taxon>Cladophialophora</taxon>
    </lineage>
</organism>
<dbReference type="SUPFAM" id="SSF55144">
    <property type="entry name" value="LigT-like"/>
    <property type="match status" value="1"/>
</dbReference>